<evidence type="ECO:0000256" key="3">
    <source>
        <dbReference type="ARBA" id="ARBA00038502"/>
    </source>
</evidence>
<dbReference type="SUPFAM" id="SSF55729">
    <property type="entry name" value="Acyl-CoA N-acyltransferases (Nat)"/>
    <property type="match status" value="1"/>
</dbReference>
<comment type="caution">
    <text evidence="5">The sequence shown here is derived from an EMBL/GenBank/DDBJ whole genome shotgun (WGS) entry which is preliminary data.</text>
</comment>
<dbReference type="InterPro" id="IPR051531">
    <property type="entry name" value="N-acetyltransferase"/>
</dbReference>
<dbReference type="InterPro" id="IPR000182">
    <property type="entry name" value="GNAT_dom"/>
</dbReference>
<evidence type="ECO:0000256" key="2">
    <source>
        <dbReference type="ARBA" id="ARBA00023315"/>
    </source>
</evidence>
<keyword evidence="1 5" id="KW-0808">Transferase</keyword>
<dbReference type="Gene3D" id="3.40.630.30">
    <property type="match status" value="1"/>
</dbReference>
<dbReference type="InterPro" id="IPR016181">
    <property type="entry name" value="Acyl_CoA_acyltransferase"/>
</dbReference>
<name>A0ABW5WII5_9FLAO</name>
<accession>A0ABW5WII5</accession>
<evidence type="ECO:0000256" key="1">
    <source>
        <dbReference type="ARBA" id="ARBA00022679"/>
    </source>
</evidence>
<feature type="domain" description="N-acetyltransferase" evidence="4">
    <location>
        <begin position="12"/>
        <end position="151"/>
    </location>
</feature>
<dbReference type="EC" id="2.3.-.-" evidence="5"/>
<dbReference type="EMBL" id="JBHUOV010000001">
    <property type="protein sequence ID" value="MFD2822437.1"/>
    <property type="molecule type" value="Genomic_DNA"/>
</dbReference>
<dbReference type="PANTHER" id="PTHR43792">
    <property type="entry name" value="GNAT FAMILY, PUTATIVE (AFU_ORTHOLOGUE AFUA_3G00765)-RELATED-RELATED"/>
    <property type="match status" value="1"/>
</dbReference>
<protein>
    <submittedName>
        <fullName evidence="5">GNAT family N-acetyltransferase</fullName>
        <ecNumber evidence="5">2.3.-.-</ecNumber>
    </submittedName>
</protein>
<gene>
    <name evidence="5" type="ORF">ACFS5M_02075</name>
</gene>
<evidence type="ECO:0000313" key="5">
    <source>
        <dbReference type="EMBL" id="MFD2822437.1"/>
    </source>
</evidence>
<dbReference type="Proteomes" id="UP001597533">
    <property type="component" value="Unassembled WGS sequence"/>
</dbReference>
<organism evidence="5 6">
    <name type="scientific">Lacinutrix iliipiscaria</name>
    <dbReference type="NCBI Taxonomy" id="1230532"/>
    <lineage>
        <taxon>Bacteria</taxon>
        <taxon>Pseudomonadati</taxon>
        <taxon>Bacteroidota</taxon>
        <taxon>Flavobacteriia</taxon>
        <taxon>Flavobacteriales</taxon>
        <taxon>Flavobacteriaceae</taxon>
        <taxon>Lacinutrix</taxon>
    </lineage>
</organism>
<evidence type="ECO:0000313" key="6">
    <source>
        <dbReference type="Proteomes" id="UP001597533"/>
    </source>
</evidence>
<comment type="similarity">
    <text evidence="3">Belongs to the acetyltransferase family. RimJ subfamily.</text>
</comment>
<reference evidence="6" key="1">
    <citation type="journal article" date="2019" name="Int. J. Syst. Evol. Microbiol.">
        <title>The Global Catalogue of Microorganisms (GCM) 10K type strain sequencing project: providing services to taxonomists for standard genome sequencing and annotation.</title>
        <authorList>
            <consortium name="The Broad Institute Genomics Platform"/>
            <consortium name="The Broad Institute Genome Sequencing Center for Infectious Disease"/>
            <person name="Wu L."/>
            <person name="Ma J."/>
        </authorList>
    </citation>
    <scope>NUCLEOTIDE SEQUENCE [LARGE SCALE GENOMIC DNA]</scope>
    <source>
        <strain evidence="6">KCTC 32141</strain>
    </source>
</reference>
<dbReference type="GO" id="GO:0016746">
    <property type="term" value="F:acyltransferase activity"/>
    <property type="evidence" value="ECO:0007669"/>
    <property type="project" value="UniProtKB-KW"/>
</dbReference>
<proteinExistence type="inferred from homology"/>
<evidence type="ECO:0000259" key="4">
    <source>
        <dbReference type="Pfam" id="PF13302"/>
    </source>
</evidence>
<dbReference type="RefSeq" id="WP_183485094.1">
    <property type="nucleotide sequence ID" value="NZ_JBHUOV010000001.1"/>
</dbReference>
<keyword evidence="6" id="KW-1185">Reference proteome</keyword>
<sequence length="179" mass="21009">MIVQFDTYYIDRIQEKDAWKICDFIVANEDRLRRFFPKTLEQGLTPSLAERFCKKKVKQFEHKEEFLFTVKAKESNALVGLIYIKDLDWTKKLGEFAYCIGYPFEGKGITSKAVNYLSEYAFNNLGFEVLQIIAYKANIGSVKIAKHNGFKWIKTLEKEFTPIGEKPLDMELYILYNEK</sequence>
<keyword evidence="2 5" id="KW-0012">Acyltransferase</keyword>
<dbReference type="PANTHER" id="PTHR43792:SF8">
    <property type="entry name" value="[RIBOSOMAL PROTEIN US5]-ALANINE N-ACETYLTRANSFERASE"/>
    <property type="match status" value="1"/>
</dbReference>
<dbReference type="Pfam" id="PF13302">
    <property type="entry name" value="Acetyltransf_3"/>
    <property type="match status" value="1"/>
</dbReference>